<accession>A0A540X027</accession>
<dbReference type="RefSeq" id="WP_141643670.1">
    <property type="nucleotide sequence ID" value="NZ_VIFM01000063.1"/>
</dbReference>
<comment type="caution">
    <text evidence="1">The sequence shown here is derived from an EMBL/GenBank/DDBJ whole genome shotgun (WGS) entry which is preliminary data.</text>
</comment>
<evidence type="ECO:0000313" key="2">
    <source>
        <dbReference type="Proteomes" id="UP000315369"/>
    </source>
</evidence>
<dbReference type="PANTHER" id="PTHR37841">
    <property type="entry name" value="GLR2918 PROTEIN"/>
    <property type="match status" value="1"/>
</dbReference>
<dbReference type="Pfam" id="PF14903">
    <property type="entry name" value="WG_beta_rep"/>
    <property type="match status" value="4"/>
</dbReference>
<keyword evidence="2" id="KW-1185">Reference proteome</keyword>
<dbReference type="InterPro" id="IPR032774">
    <property type="entry name" value="WG_beta_rep"/>
</dbReference>
<dbReference type="OrthoDB" id="5380961at2"/>
<protein>
    <submittedName>
        <fullName evidence="1">WG repeat-containing protein</fullName>
    </submittedName>
</protein>
<gene>
    <name evidence="1" type="ORF">FJV41_17660</name>
</gene>
<reference evidence="1 2" key="1">
    <citation type="submission" date="2019-06" db="EMBL/GenBank/DDBJ databases">
        <authorList>
            <person name="Livingstone P."/>
            <person name="Whitworth D."/>
        </authorList>
    </citation>
    <scope>NUCLEOTIDE SEQUENCE [LARGE SCALE GENOMIC DNA]</scope>
    <source>
        <strain evidence="1 2">AM401</strain>
    </source>
</reference>
<sequence>MTTRYGFIDTKGELVIPSPHGTPFSFNEGHARMPVEGGWAFIDVKGQRTLDVKRAFTGFSDGLALTDAGFIDVKGKLVLPVEFKANFTKYVVAGATYVNVGRFGSGLAPVMRAGAKGSDSYINRRGEVVLDGFGGGLARPFFDGKAHVVLKERPKAEQSRLIDPKGQCLASFDFETMGRFSDGLALVVKGKKFGFVEESGAWVLEPGFSNWDTSLTECAFREGLAPVKQKGAYGFIDRKGALVIEPRFQAVNGTFSEGLAAVKENGLFGYLRPDGSWAVTPRFASAQPFSHGLAVVLNG</sequence>
<dbReference type="EMBL" id="VIFM01000063">
    <property type="protein sequence ID" value="TQF14618.1"/>
    <property type="molecule type" value="Genomic_DNA"/>
</dbReference>
<dbReference type="Proteomes" id="UP000315369">
    <property type="component" value="Unassembled WGS sequence"/>
</dbReference>
<proteinExistence type="predicted"/>
<organism evidence="1 2">
    <name type="scientific">Myxococcus llanfairpwllgwyngyllgogerychwyrndrobwllllantysiliogogogochensis</name>
    <dbReference type="NCBI Taxonomy" id="2590453"/>
    <lineage>
        <taxon>Bacteria</taxon>
        <taxon>Pseudomonadati</taxon>
        <taxon>Myxococcota</taxon>
        <taxon>Myxococcia</taxon>
        <taxon>Myxococcales</taxon>
        <taxon>Cystobacterineae</taxon>
        <taxon>Myxococcaceae</taxon>
        <taxon>Myxococcus</taxon>
    </lineage>
</organism>
<dbReference type="PANTHER" id="PTHR37841:SF1">
    <property type="entry name" value="DUF3298 DOMAIN-CONTAINING PROTEIN"/>
    <property type="match status" value="1"/>
</dbReference>
<dbReference type="AlphaFoldDB" id="A0A540X027"/>
<evidence type="ECO:0000313" key="1">
    <source>
        <dbReference type="EMBL" id="TQF14618.1"/>
    </source>
</evidence>
<name>A0A540X027_9BACT</name>